<dbReference type="Gene3D" id="3.80.10.10">
    <property type="entry name" value="Ribonuclease Inhibitor"/>
    <property type="match status" value="3"/>
</dbReference>
<keyword evidence="1" id="KW-0812">Transmembrane</keyword>
<accession>A0A3P3QVE5</accession>
<dbReference type="InterPro" id="IPR032675">
    <property type="entry name" value="LRR_dom_sf"/>
</dbReference>
<protein>
    <submittedName>
        <fullName evidence="2">Leucine-rich repeat domain-containing protein</fullName>
    </submittedName>
</protein>
<dbReference type="InterPro" id="IPR026906">
    <property type="entry name" value="LRR_5"/>
</dbReference>
<proteinExistence type="predicted"/>
<gene>
    <name evidence="2" type="ORF">EHV10_10035</name>
</gene>
<keyword evidence="3" id="KW-1185">Reference proteome</keyword>
<keyword evidence="1" id="KW-1133">Transmembrane helix</keyword>
<evidence type="ECO:0000313" key="3">
    <source>
        <dbReference type="Proteomes" id="UP000272490"/>
    </source>
</evidence>
<dbReference type="InterPro" id="IPR053139">
    <property type="entry name" value="Surface_bspA-like"/>
</dbReference>
<dbReference type="OrthoDB" id="1814867at2"/>
<dbReference type="PANTHER" id="PTHR45661:SF3">
    <property type="entry name" value="IG-LIKE DOMAIN-CONTAINING PROTEIN"/>
    <property type="match status" value="1"/>
</dbReference>
<evidence type="ECO:0000313" key="2">
    <source>
        <dbReference type="EMBL" id="RRJ25227.1"/>
    </source>
</evidence>
<reference evidence="2 3" key="1">
    <citation type="submission" date="2018-11" db="EMBL/GenBank/DDBJ databases">
        <title>Genome sequencing of Lachnoanaerobaculum sp. KCOM 2030 (= ChDC B114).</title>
        <authorList>
            <person name="Kook J.-K."/>
            <person name="Park S.-N."/>
            <person name="Lim Y.K."/>
        </authorList>
    </citation>
    <scope>NUCLEOTIDE SEQUENCE [LARGE SCALE GENOMIC DNA]</scope>
    <source>
        <strain evidence="2 3">KCOM 2030</strain>
    </source>
</reference>
<evidence type="ECO:0000256" key="1">
    <source>
        <dbReference type="SAM" id="Phobius"/>
    </source>
</evidence>
<dbReference type="PANTHER" id="PTHR45661">
    <property type="entry name" value="SURFACE ANTIGEN"/>
    <property type="match status" value="1"/>
</dbReference>
<comment type="caution">
    <text evidence="2">The sequence shown here is derived from an EMBL/GenBank/DDBJ whole genome shotgun (WGS) entry which is preliminary data.</text>
</comment>
<organism evidence="2 3">
    <name type="scientific">Lachnoanaerobaculum gingivalis</name>
    <dbReference type="NCBI Taxonomy" id="2490855"/>
    <lineage>
        <taxon>Bacteria</taxon>
        <taxon>Bacillati</taxon>
        <taxon>Bacillota</taxon>
        <taxon>Clostridia</taxon>
        <taxon>Lachnospirales</taxon>
        <taxon>Lachnospiraceae</taxon>
        <taxon>Lachnoanaerobaculum</taxon>
    </lineage>
</organism>
<name>A0A3P3QVE5_9FIRM</name>
<dbReference type="EMBL" id="RRCO01000004">
    <property type="protein sequence ID" value="RRJ25227.1"/>
    <property type="molecule type" value="Genomic_DNA"/>
</dbReference>
<dbReference type="SUPFAM" id="SSF52058">
    <property type="entry name" value="L domain-like"/>
    <property type="match status" value="3"/>
</dbReference>
<dbReference type="RefSeq" id="WP_128674534.1">
    <property type="nucleotide sequence ID" value="NZ_RRCO01000004.1"/>
</dbReference>
<dbReference type="Proteomes" id="UP000272490">
    <property type="component" value="Unassembled WGS sequence"/>
</dbReference>
<feature type="transmembrane region" description="Helical" evidence="1">
    <location>
        <begin position="12"/>
        <end position="31"/>
    </location>
</feature>
<dbReference type="AlphaFoldDB" id="A0A3P3QVE5"/>
<keyword evidence="1" id="KW-0472">Membrane</keyword>
<sequence>MVKGNKNAKIYAITITGIVIIILLCFFLSNLKCKQLIEDGVFLDIKSGLLEKRDSITKVEIPKGVTAIGGRAFYDCTNLESIIIPEGVTVIGESAFYNCTNLESIIIPEGVTVIGESAFYNCINLESIIIPEGVTVIGERAFYNCTNLESIIIPETVKKIDIYAFDNCVKIEYIKLPDNLEIIYTGAFNNCSSLKSIEIPKAVATVYPEAFLDCNSLEEVSFLGNIIEINKSAFEGCEKLKKIKLPESLEKIDELAFNNCSSLSDINIPEGIKAVGEDAFSGTDILKKTDIDEYGCVYMGKVLIYSKEEKECIKIKDTTKVIADDVFDNYENLKQVEFPNSLERIGNNSFRSCTSLEEISIPEGVKSIGESAFMYSGLKKVDLPDTVVDIGDYAFMECIHLSEINLSKNIENIGHWCFSNTDYLLDMESDEYGCKYVGDILLGYTGKGAKRIKIRDGTRLIAAGAFEDREFIEGVYIPNSVEMMGGYVFYNCFDLKEVYFQEGSKLSELKPVTFGQCISLEEIELPENLKKIQDHVFINCAFKTITMPENVEYVDPYAISEYDMLEEVRVPKKLKGEYYFGDTYIIDSEYHPGDKLNKTQKKPDIVFY</sequence>
<dbReference type="Pfam" id="PF13306">
    <property type="entry name" value="LRR_5"/>
    <property type="match status" value="4"/>
</dbReference>